<feature type="region of interest" description="Disordered" evidence="7">
    <location>
        <begin position="744"/>
        <end position="763"/>
    </location>
</feature>
<feature type="region of interest" description="Disordered" evidence="7">
    <location>
        <begin position="785"/>
        <end position="812"/>
    </location>
</feature>
<name>A0A0E0BS05_9ORYZ</name>
<evidence type="ECO:0000256" key="5">
    <source>
        <dbReference type="ARBA" id="ARBA00023163"/>
    </source>
</evidence>
<feature type="region of interest" description="Disordered" evidence="7">
    <location>
        <begin position="574"/>
        <end position="595"/>
    </location>
</feature>
<dbReference type="Proteomes" id="UP000026961">
    <property type="component" value="Chromosome 12"/>
</dbReference>
<dbReference type="Pfam" id="PF23121">
    <property type="entry name" value="SPOC_AIPP2"/>
    <property type="match status" value="1"/>
</dbReference>
<dbReference type="InterPro" id="IPR011011">
    <property type="entry name" value="Znf_FYVE_PHD"/>
</dbReference>
<evidence type="ECO:0000259" key="8">
    <source>
        <dbReference type="PROSITE" id="PS50016"/>
    </source>
</evidence>
<feature type="compositionally biased region" description="Polar residues" evidence="7">
    <location>
        <begin position="1210"/>
        <end position="1225"/>
    </location>
</feature>
<keyword evidence="4" id="KW-0805">Transcription regulation</keyword>
<keyword evidence="1" id="KW-0479">Metal-binding</keyword>
<dbReference type="GO" id="GO:0008270">
    <property type="term" value="F:zinc ion binding"/>
    <property type="evidence" value="ECO:0007669"/>
    <property type="project" value="UniProtKB-KW"/>
</dbReference>
<evidence type="ECO:0000313" key="10">
    <source>
        <dbReference type="Proteomes" id="UP000026961"/>
    </source>
</evidence>
<reference evidence="9" key="1">
    <citation type="submission" date="2015-04" db="UniProtKB">
        <authorList>
            <consortium name="EnsemblPlants"/>
        </authorList>
    </citation>
    <scope>IDENTIFICATION</scope>
</reference>
<evidence type="ECO:0000256" key="4">
    <source>
        <dbReference type="ARBA" id="ARBA00023015"/>
    </source>
</evidence>
<feature type="region of interest" description="Disordered" evidence="7">
    <location>
        <begin position="27"/>
        <end position="50"/>
    </location>
</feature>
<dbReference type="InterPro" id="IPR056280">
    <property type="entry name" value="AIPP2-like_SPOC"/>
</dbReference>
<feature type="compositionally biased region" description="Polar residues" evidence="7">
    <location>
        <begin position="146"/>
        <end position="170"/>
    </location>
</feature>
<dbReference type="GO" id="GO:0140566">
    <property type="term" value="F:histone reader activity"/>
    <property type="evidence" value="ECO:0007669"/>
    <property type="project" value="InterPro"/>
</dbReference>
<feature type="region of interest" description="Disordered" evidence="7">
    <location>
        <begin position="109"/>
        <end position="170"/>
    </location>
</feature>
<feature type="region of interest" description="Disordered" evidence="7">
    <location>
        <begin position="1054"/>
        <end position="1080"/>
    </location>
</feature>
<feature type="compositionally biased region" description="Polar residues" evidence="7">
    <location>
        <begin position="786"/>
        <end position="807"/>
    </location>
</feature>
<sequence length="1320" mass="144957">MCKQSVVGEITKLPSRSLLVSLPLPTASASASADPHPSRERASERAGRRRSSCCFRRIHPVLMESEAGSAPNGCTSTVKGSEERHSLERRHDDGSCISEIKLISNMVVKKKRGRRAPPSSRRLSGNKVISGEDAVQNRNHAKEDQAGNSSDVALSPSSRKTEGQDQSTNPKDLFEKACHQATEMVTESTTGCKKSFWEEKGSDNRRGRQATLCVKQDGLDIETTGKDVSASEAYEKSSTLEDTSVGHAAAKSVNPEDNSLDPMDNVSDTHVNATSSEDKSSEEVEDVKVCDICGDVGEEERLAVCTRCNDGAEHIYCMRVMMEEVPEGEWLCEECENELEYEKKKKLEKSQLTVGASKSQFFERKTNKIANASKSNSYEDETSKALEGKISKPDTALKNRSSFENEVENENGDKKELNSTNQCNNSNSKRKEEGAGIISSIKQSITERCGLSMGAESRKRLPLSRESSFRLDVEKGKQAATKVPTSLAFDAAKNLGPPLRGQFSKSTSFNNSKVPKVKQLVNEVPQKPNNLKDHIPFIAKKEGPVGILAKSPFFKKPKSCESANKAKSSILPPTEESKVVNPPVSHNVTSDRDTSILGCPSVTASMTTQVSSKEESKAQHLTTGYSEVNKQLVAKAPGSTTVSSAEKSSGILGSGAQRKVIQNTDPAHRDDKVKDPTSLRPGGSSINRSMRCQRCNEAGHSTQFCSVDKLSLSAVKPMSERNMKDSSAKRNKTFEATNMIAAEKAASRPADQSEHIVKCGPPHNPMCRPKDLLSTSFGHVKKPSQLYGQTNEQDMRNTSSNKASTDGSKLKPNECQTVSVKTGRLVDGSLTMPDALMDKSSTVPELDFIWQGGFELRRTGRSPELCDGFQAHLSCSASPKVLEVAKKFPSKVQLEELPRQNSWPTQFQENGPSYENIGLFFFARDTDSYENYYSKLVENMLKNDLALRGNIETAELLIFPSNILSKNFQRWNMFYFLWGVFRVRKKDQMNIPPDVPFSTCEPNLNTDRMDVDESISVLTSGPSFSEGQNNGAKSDHDLVKSVSCVDYQCPQSTETNYQRCSNGETESNQPVSRNESEDHHQVPITASISTNNSTDLATEQQKLSCSGDEDTKDSSNSIACEAIIDVNTVPVTCSVSSVYEIGKGIRVINLNEADNLVDVDINSSEVNSGTVDLISHTTATPHKRNVEVANWADEVNGKLEQKKIKLDNVGSANSSLSENTRNVVNISDDEEMPERDAPDFELELTDNNSPRKTMFSFLSPKVEENRSKEHSLPTDSPGSLSLSLAFPASREHAGKLQSEIPKQLPEMSSQNKISSIWDRQ</sequence>
<feature type="region of interest" description="Disordered" evidence="7">
    <location>
        <begin position="66"/>
        <end position="92"/>
    </location>
</feature>
<reference evidence="9" key="2">
    <citation type="submission" date="2018-05" db="EMBL/GenBank/DDBJ databases">
        <title>OgluRS3 (Oryza glumaepatula Reference Sequence Version 3).</title>
        <authorList>
            <person name="Zhang J."/>
            <person name="Kudrna D."/>
            <person name="Lee S."/>
            <person name="Talag J."/>
            <person name="Welchert J."/>
            <person name="Wing R.A."/>
        </authorList>
    </citation>
    <scope>NUCLEOTIDE SEQUENCE [LARGE SCALE GENOMIC DNA]</scope>
</reference>
<evidence type="ECO:0000256" key="7">
    <source>
        <dbReference type="SAM" id="MobiDB-lite"/>
    </source>
</evidence>
<organism evidence="9">
    <name type="scientific">Oryza glumipatula</name>
    <dbReference type="NCBI Taxonomy" id="40148"/>
    <lineage>
        <taxon>Eukaryota</taxon>
        <taxon>Viridiplantae</taxon>
        <taxon>Streptophyta</taxon>
        <taxon>Embryophyta</taxon>
        <taxon>Tracheophyta</taxon>
        <taxon>Spermatophyta</taxon>
        <taxon>Magnoliopsida</taxon>
        <taxon>Liliopsida</taxon>
        <taxon>Poales</taxon>
        <taxon>Poaceae</taxon>
        <taxon>BOP clade</taxon>
        <taxon>Oryzoideae</taxon>
        <taxon>Oryzeae</taxon>
        <taxon>Oryzinae</taxon>
        <taxon>Oryza</taxon>
    </lineage>
</organism>
<feature type="compositionally biased region" description="Polar residues" evidence="7">
    <location>
        <begin position="418"/>
        <end position="427"/>
    </location>
</feature>
<feature type="compositionally biased region" description="Basic and acidic residues" evidence="7">
    <location>
        <begin position="666"/>
        <end position="677"/>
    </location>
</feature>
<feature type="compositionally biased region" description="Basic and acidic residues" evidence="7">
    <location>
        <begin position="36"/>
        <end position="46"/>
    </location>
</feature>
<keyword evidence="2 6" id="KW-0863">Zinc-finger</keyword>
<feature type="region of interest" description="Disordered" evidence="7">
    <location>
        <begin position="1262"/>
        <end position="1320"/>
    </location>
</feature>
<dbReference type="SMART" id="SM00249">
    <property type="entry name" value="PHD"/>
    <property type="match status" value="1"/>
</dbReference>
<evidence type="ECO:0000256" key="6">
    <source>
        <dbReference type="PROSITE-ProRule" id="PRU00146"/>
    </source>
</evidence>
<accession>A0A0E0BS05</accession>
<dbReference type="GO" id="GO:0034244">
    <property type="term" value="P:negative regulation of transcription elongation by RNA polymerase II"/>
    <property type="evidence" value="ECO:0007669"/>
    <property type="project" value="InterPro"/>
</dbReference>
<dbReference type="SUPFAM" id="SSF57903">
    <property type="entry name" value="FYVE/PHD zinc finger"/>
    <property type="match status" value="1"/>
</dbReference>
<feature type="region of interest" description="Disordered" evidence="7">
    <location>
        <begin position="372"/>
        <end position="435"/>
    </location>
</feature>
<keyword evidence="5" id="KW-0804">Transcription</keyword>
<feature type="domain" description="PHD-type" evidence="8">
    <location>
        <begin position="287"/>
        <end position="338"/>
    </location>
</feature>
<feature type="compositionally biased region" description="Polar residues" evidence="7">
    <location>
        <begin position="1273"/>
        <end position="1282"/>
    </location>
</feature>
<dbReference type="InterPro" id="IPR019787">
    <property type="entry name" value="Znf_PHD-finger"/>
</dbReference>
<proteinExistence type="predicted"/>
<dbReference type="PANTHER" id="PTHR33304:SF61">
    <property type="entry name" value="RING_FYVE_PHD ZINC FINGER SUPERFAMILY PROTEIN"/>
    <property type="match status" value="1"/>
</dbReference>
<feature type="region of interest" description="Disordered" evidence="7">
    <location>
        <begin position="225"/>
        <end position="282"/>
    </location>
</feature>
<feature type="compositionally biased region" description="Polar residues" evidence="7">
    <location>
        <begin position="1054"/>
        <end position="1073"/>
    </location>
</feature>
<dbReference type="PROSITE" id="PS50016">
    <property type="entry name" value="ZF_PHD_2"/>
    <property type="match status" value="1"/>
</dbReference>
<feature type="region of interest" description="Disordered" evidence="7">
    <location>
        <begin position="1210"/>
        <end position="1235"/>
    </location>
</feature>
<evidence type="ECO:0000256" key="3">
    <source>
        <dbReference type="ARBA" id="ARBA00022833"/>
    </source>
</evidence>
<evidence type="ECO:0000256" key="1">
    <source>
        <dbReference type="ARBA" id="ARBA00022723"/>
    </source>
</evidence>
<dbReference type="InterPro" id="IPR013083">
    <property type="entry name" value="Znf_RING/FYVE/PHD"/>
</dbReference>
<dbReference type="InterPro" id="IPR049914">
    <property type="entry name" value="PHD1-3/5-6"/>
</dbReference>
<dbReference type="EnsemblPlants" id="OGLUM12G11510.1">
    <property type="protein sequence ID" value="OGLUM12G11510.1"/>
    <property type="gene ID" value="OGLUM12G11510"/>
</dbReference>
<dbReference type="PANTHER" id="PTHR33304">
    <property type="match status" value="1"/>
</dbReference>
<feature type="compositionally biased region" description="Basic and acidic residues" evidence="7">
    <location>
        <begin position="381"/>
        <end position="403"/>
    </location>
</feature>
<feature type="compositionally biased region" description="Basic and acidic residues" evidence="7">
    <location>
        <begin position="80"/>
        <end position="92"/>
    </location>
</feature>
<protein>
    <recommendedName>
        <fullName evidence="8">PHD-type domain-containing protein</fullName>
    </recommendedName>
</protein>
<dbReference type="InterPro" id="IPR001965">
    <property type="entry name" value="Znf_PHD"/>
</dbReference>
<evidence type="ECO:0000313" key="9">
    <source>
        <dbReference type="EnsemblPlants" id="OGLUM12G11510.1"/>
    </source>
</evidence>
<dbReference type="Pfam" id="PF00628">
    <property type="entry name" value="PHD"/>
    <property type="match status" value="1"/>
</dbReference>
<feature type="compositionally biased region" description="Basic and acidic residues" evidence="7">
    <location>
        <begin position="1262"/>
        <end position="1272"/>
    </location>
</feature>
<evidence type="ECO:0000256" key="2">
    <source>
        <dbReference type="ARBA" id="ARBA00022771"/>
    </source>
</evidence>
<dbReference type="Gene3D" id="3.30.40.10">
    <property type="entry name" value="Zinc/RING finger domain, C3HC4 (zinc finger)"/>
    <property type="match status" value="1"/>
</dbReference>
<keyword evidence="3" id="KW-0862">Zinc</keyword>
<feature type="region of interest" description="Disordered" evidence="7">
    <location>
        <begin position="639"/>
        <end position="688"/>
    </location>
</feature>
<dbReference type="Gramene" id="OGLUM12G11510.1">
    <property type="protein sequence ID" value="OGLUM12G11510.1"/>
    <property type="gene ID" value="OGLUM12G11510"/>
</dbReference>
<keyword evidence="10" id="KW-1185">Reference proteome</keyword>